<organism evidence="2 3">
    <name type="scientific">Dendrobium thyrsiflorum</name>
    <name type="common">Pinecone-like raceme dendrobium</name>
    <name type="synonym">Orchid</name>
    <dbReference type="NCBI Taxonomy" id="117978"/>
    <lineage>
        <taxon>Eukaryota</taxon>
        <taxon>Viridiplantae</taxon>
        <taxon>Streptophyta</taxon>
        <taxon>Embryophyta</taxon>
        <taxon>Tracheophyta</taxon>
        <taxon>Spermatophyta</taxon>
        <taxon>Magnoliopsida</taxon>
        <taxon>Liliopsida</taxon>
        <taxon>Asparagales</taxon>
        <taxon>Orchidaceae</taxon>
        <taxon>Epidendroideae</taxon>
        <taxon>Malaxideae</taxon>
        <taxon>Dendrobiinae</taxon>
        <taxon>Dendrobium</taxon>
    </lineage>
</organism>
<name>A0ABD0W7I0_DENTH</name>
<dbReference type="AlphaFoldDB" id="A0ABD0W7I0"/>
<sequence>MSWTTYFQISFDKENIRNFFRVVYWIKTSFNQCKLNVDGSFFEAGAGFGVIVRSFHGDMVFGFTGKVHNDNVIIAKASALLFSIQNVWIETDSFIMVNLIKSNFCNNASDYMFDLQPLSLCSCFHGVSLAGLVSYVVLALLYYRVPTVGRVYAISPVVFLLLIYMSVQLNMGLHSLCHGGGTPDGFYAFLDTYFDVLNVILSFGLLLDLASCRPISSFNIPSMSSISSLIMWDVYPK</sequence>
<reference evidence="2 3" key="1">
    <citation type="journal article" date="2024" name="Plant Biotechnol. J.">
        <title>Dendrobium thyrsiflorum genome and its molecular insights into genes involved in important horticultural traits.</title>
        <authorList>
            <person name="Chen B."/>
            <person name="Wang J.Y."/>
            <person name="Zheng P.J."/>
            <person name="Li K.L."/>
            <person name="Liang Y.M."/>
            <person name="Chen X.F."/>
            <person name="Zhang C."/>
            <person name="Zhao X."/>
            <person name="He X."/>
            <person name="Zhang G.Q."/>
            <person name="Liu Z.J."/>
            <person name="Xu Q."/>
        </authorList>
    </citation>
    <scope>NUCLEOTIDE SEQUENCE [LARGE SCALE GENOMIC DNA]</scope>
    <source>
        <strain evidence="2">GZMU011</strain>
    </source>
</reference>
<keyword evidence="1" id="KW-0472">Membrane</keyword>
<feature type="transmembrane region" description="Helical" evidence="1">
    <location>
        <begin position="187"/>
        <end position="207"/>
    </location>
</feature>
<feature type="transmembrane region" description="Helical" evidence="1">
    <location>
        <begin position="124"/>
        <end position="143"/>
    </location>
</feature>
<dbReference type="Proteomes" id="UP001552299">
    <property type="component" value="Unassembled WGS sequence"/>
</dbReference>
<dbReference type="PANTHER" id="PTHR47074:SF11">
    <property type="entry name" value="REVERSE TRANSCRIPTASE-LIKE PROTEIN"/>
    <property type="match status" value="1"/>
</dbReference>
<comment type="caution">
    <text evidence="2">The sequence shown here is derived from an EMBL/GenBank/DDBJ whole genome shotgun (WGS) entry which is preliminary data.</text>
</comment>
<dbReference type="InterPro" id="IPR044730">
    <property type="entry name" value="RNase_H-like_dom_plant"/>
</dbReference>
<protein>
    <recommendedName>
        <fullName evidence="4">RNase H type-1 domain-containing protein</fullName>
    </recommendedName>
</protein>
<dbReference type="CDD" id="cd06222">
    <property type="entry name" value="RNase_H_like"/>
    <property type="match status" value="1"/>
</dbReference>
<keyword evidence="3" id="KW-1185">Reference proteome</keyword>
<proteinExistence type="predicted"/>
<dbReference type="PANTHER" id="PTHR47074">
    <property type="entry name" value="BNAC02G40300D PROTEIN"/>
    <property type="match status" value="1"/>
</dbReference>
<keyword evidence="1" id="KW-0812">Transmembrane</keyword>
<accession>A0ABD0W7I0</accession>
<gene>
    <name evidence="2" type="ORF">M5K25_000487</name>
</gene>
<feature type="transmembrane region" description="Helical" evidence="1">
    <location>
        <begin position="150"/>
        <end position="167"/>
    </location>
</feature>
<keyword evidence="1" id="KW-1133">Transmembrane helix</keyword>
<dbReference type="EMBL" id="JANQDX010000001">
    <property type="protein sequence ID" value="KAL0928587.1"/>
    <property type="molecule type" value="Genomic_DNA"/>
</dbReference>
<dbReference type="InterPro" id="IPR052929">
    <property type="entry name" value="RNase_H-like_EbsB-rel"/>
</dbReference>
<evidence type="ECO:0000313" key="3">
    <source>
        <dbReference type="Proteomes" id="UP001552299"/>
    </source>
</evidence>
<evidence type="ECO:0000256" key="1">
    <source>
        <dbReference type="SAM" id="Phobius"/>
    </source>
</evidence>
<evidence type="ECO:0008006" key="4">
    <source>
        <dbReference type="Google" id="ProtNLM"/>
    </source>
</evidence>
<evidence type="ECO:0000313" key="2">
    <source>
        <dbReference type="EMBL" id="KAL0928587.1"/>
    </source>
</evidence>